<protein>
    <recommendedName>
        <fullName evidence="3">COMM domain-containing protein 4</fullName>
    </recommendedName>
</protein>
<dbReference type="PANTHER" id="PTHR16231:SF4">
    <property type="entry name" value="COMM DOMAIN-CONTAINING PROTEIN 4"/>
    <property type="match status" value="1"/>
</dbReference>
<dbReference type="AlphaFoldDB" id="A0A834I444"/>
<accession>A0A834I444</accession>
<comment type="caution">
    <text evidence="1">The sequence shown here is derived from an EMBL/GenBank/DDBJ whole genome shotgun (WGS) entry which is preliminary data.</text>
</comment>
<evidence type="ECO:0000313" key="2">
    <source>
        <dbReference type="Proteomes" id="UP000625711"/>
    </source>
</evidence>
<dbReference type="PANTHER" id="PTHR16231">
    <property type="entry name" value="COMM DOMAIN-CONTAINING PROTEIN 4-8 FAMILY MEMBER"/>
    <property type="match status" value="1"/>
</dbReference>
<dbReference type="Proteomes" id="UP000625711">
    <property type="component" value="Unassembled WGS sequence"/>
</dbReference>
<sequence length="189" mass="21307">MKFRFNGDADCPDWILAEIYNLSRLSSVKLKLLGQIVAQAIINPPLQMEKVDKLFVDSKLDTDINLKACIACLTFIFSSTIRFSCDSSALQTELQQLGLPREHSISIKKILDEYSSSLIDHFRSQSLKVNRLEDVSSKVDETTKCAVLSLSTTHDNNTETLLLAPNTVDDLLRELVNIKTKMENLKQVM</sequence>
<dbReference type="Pfam" id="PF21672">
    <property type="entry name" value="COMM_HN"/>
    <property type="match status" value="1"/>
</dbReference>
<organism evidence="1 2">
    <name type="scientific">Rhynchophorus ferrugineus</name>
    <name type="common">Red palm weevil</name>
    <name type="synonym">Curculio ferrugineus</name>
    <dbReference type="NCBI Taxonomy" id="354439"/>
    <lineage>
        <taxon>Eukaryota</taxon>
        <taxon>Metazoa</taxon>
        <taxon>Ecdysozoa</taxon>
        <taxon>Arthropoda</taxon>
        <taxon>Hexapoda</taxon>
        <taxon>Insecta</taxon>
        <taxon>Pterygota</taxon>
        <taxon>Neoptera</taxon>
        <taxon>Endopterygota</taxon>
        <taxon>Coleoptera</taxon>
        <taxon>Polyphaga</taxon>
        <taxon>Cucujiformia</taxon>
        <taxon>Curculionidae</taxon>
        <taxon>Dryophthorinae</taxon>
        <taxon>Rhynchophorus</taxon>
    </lineage>
</organism>
<reference evidence="1" key="1">
    <citation type="submission" date="2020-08" db="EMBL/GenBank/DDBJ databases">
        <title>Genome sequencing and assembly of the red palm weevil Rhynchophorus ferrugineus.</title>
        <authorList>
            <person name="Dias G.B."/>
            <person name="Bergman C.M."/>
            <person name="Manee M."/>
        </authorList>
    </citation>
    <scope>NUCLEOTIDE SEQUENCE</scope>
    <source>
        <strain evidence="1">AA-2017</strain>
        <tissue evidence="1">Whole larva</tissue>
    </source>
</reference>
<dbReference type="OrthoDB" id="284322at2759"/>
<dbReference type="InterPro" id="IPR047155">
    <property type="entry name" value="COMMD4/6/7/8"/>
</dbReference>
<name>A0A834I444_RHYFE</name>
<evidence type="ECO:0008006" key="3">
    <source>
        <dbReference type="Google" id="ProtNLM"/>
    </source>
</evidence>
<evidence type="ECO:0000313" key="1">
    <source>
        <dbReference type="EMBL" id="KAF7271983.1"/>
    </source>
</evidence>
<proteinExistence type="predicted"/>
<keyword evidence="2" id="KW-1185">Reference proteome</keyword>
<dbReference type="EMBL" id="JAACXV010013873">
    <property type="protein sequence ID" value="KAF7271983.1"/>
    <property type="molecule type" value="Genomic_DNA"/>
</dbReference>
<gene>
    <name evidence="1" type="ORF">GWI33_015189</name>
</gene>